<dbReference type="Pfam" id="PF13193">
    <property type="entry name" value="AMP-binding_C"/>
    <property type="match status" value="1"/>
</dbReference>
<feature type="domain" description="AMP-binding enzyme C-terminal" evidence="3">
    <location>
        <begin position="459"/>
        <end position="535"/>
    </location>
</feature>
<evidence type="ECO:0000256" key="1">
    <source>
        <dbReference type="SAM" id="MobiDB-lite"/>
    </source>
</evidence>
<name>A0ABV0GL40_9BURK</name>
<dbReference type="Pfam" id="PF00501">
    <property type="entry name" value="AMP-binding"/>
    <property type="match status" value="1"/>
</dbReference>
<dbReference type="RefSeq" id="WP_347613470.1">
    <property type="nucleotide sequence ID" value="NZ_JBDPZC010000019.1"/>
</dbReference>
<evidence type="ECO:0000259" key="3">
    <source>
        <dbReference type="Pfam" id="PF13193"/>
    </source>
</evidence>
<accession>A0ABV0GL40</accession>
<feature type="region of interest" description="Disordered" evidence="1">
    <location>
        <begin position="528"/>
        <end position="550"/>
    </location>
</feature>
<comment type="caution">
    <text evidence="4">The sequence shown here is derived from an EMBL/GenBank/DDBJ whole genome shotgun (WGS) entry which is preliminary data.</text>
</comment>
<keyword evidence="4" id="KW-0436">Ligase</keyword>
<dbReference type="InterPro" id="IPR042099">
    <property type="entry name" value="ANL_N_sf"/>
</dbReference>
<organism evidence="4 5">
    <name type="scientific">Roseateles flavus</name>
    <dbReference type="NCBI Taxonomy" id="3149041"/>
    <lineage>
        <taxon>Bacteria</taxon>
        <taxon>Pseudomonadati</taxon>
        <taxon>Pseudomonadota</taxon>
        <taxon>Betaproteobacteria</taxon>
        <taxon>Burkholderiales</taxon>
        <taxon>Sphaerotilaceae</taxon>
        <taxon>Roseateles</taxon>
    </lineage>
</organism>
<dbReference type="InterPro" id="IPR000873">
    <property type="entry name" value="AMP-dep_synth/lig_dom"/>
</dbReference>
<dbReference type="GO" id="GO:0016874">
    <property type="term" value="F:ligase activity"/>
    <property type="evidence" value="ECO:0007669"/>
    <property type="project" value="UniProtKB-KW"/>
</dbReference>
<dbReference type="NCBIfam" id="TIGR03098">
    <property type="entry name" value="ligase_PEP_1"/>
    <property type="match status" value="1"/>
</dbReference>
<dbReference type="Gene3D" id="3.30.300.30">
    <property type="match status" value="1"/>
</dbReference>
<dbReference type="Proteomes" id="UP001462640">
    <property type="component" value="Unassembled WGS sequence"/>
</dbReference>
<keyword evidence="5" id="KW-1185">Reference proteome</keyword>
<dbReference type="Gene3D" id="3.40.50.12780">
    <property type="entry name" value="N-terminal domain of ligase-like"/>
    <property type="match status" value="1"/>
</dbReference>
<dbReference type="InterPro" id="IPR025110">
    <property type="entry name" value="AMP-bd_C"/>
</dbReference>
<sequence>MQETAAPAPANTPGQPGFRTPRLLADLVHHQALCRPAAVALGGEGGSLDYGSLSQQLHLMGGWLAARGVSRGERVAVYLDKRQEFVIACFGAGGVGAVFVPVNPVLKAEQVAHILRDCDVRVLVTAGARLQSLAEVLPDCPALREVLLVDAPPAGLVLPPALRLHDWTELQGAQPQEAVAPVLDSDMAAILYTSGSTGKPKGVVLSHRNLVLGAQSVAQYLGNHAGDVLLAALPLSFDAGFSQLTTGFLVGAKVVLLNYLMPRDVLKALDREGITGLTAVPPLYIQLTQLAWPEGAGRSLRYFANTGGRMPRETLDRLRERLPQAAPFLMYGLTEAFRSTYLPPAEVDRRPDSIGQAIPNAEILVLREDGSLCDPEEPGELVHRGPLVGLGYWNDAEKTAERYKPLPAGVGGREAGLQLPEYAVFSGDTVRRDAEGFLYFIGRRDEMIKTSGYRVSPVEVEELLYRSGLVGECAAYGLPHEQLGQCIEVVFCPPEGAEADPAALLAFCKKHMPAYLVPARLLPVSGPLPRNPNGKIDRKRLQQQAGSAEA</sequence>
<dbReference type="InterPro" id="IPR020845">
    <property type="entry name" value="AMP-binding_CS"/>
</dbReference>
<evidence type="ECO:0000313" key="4">
    <source>
        <dbReference type="EMBL" id="MEO3715793.1"/>
    </source>
</evidence>
<proteinExistence type="predicted"/>
<dbReference type="InterPro" id="IPR045851">
    <property type="entry name" value="AMP-bd_C_sf"/>
</dbReference>
<dbReference type="PANTHER" id="PTHR43767">
    <property type="entry name" value="LONG-CHAIN-FATTY-ACID--COA LIGASE"/>
    <property type="match status" value="1"/>
</dbReference>
<gene>
    <name evidence="4" type="ORF">ABDJ40_23715</name>
</gene>
<dbReference type="PANTHER" id="PTHR43767:SF10">
    <property type="entry name" value="SURFACTIN SYNTHASE SUBUNIT 1"/>
    <property type="match status" value="1"/>
</dbReference>
<evidence type="ECO:0000313" key="5">
    <source>
        <dbReference type="Proteomes" id="UP001462640"/>
    </source>
</evidence>
<dbReference type="InterPro" id="IPR050237">
    <property type="entry name" value="ATP-dep_AMP-bd_enzyme"/>
</dbReference>
<dbReference type="InterPro" id="IPR017529">
    <property type="entry name" value="AcylCoA_ligase_PEP_1"/>
</dbReference>
<protein>
    <submittedName>
        <fullName evidence="4">Acyl-CoA ligase (AMP-forming), exosortase A system-associated</fullName>
    </submittedName>
</protein>
<feature type="domain" description="AMP-dependent synthetase/ligase" evidence="2">
    <location>
        <begin position="30"/>
        <end position="393"/>
    </location>
</feature>
<evidence type="ECO:0000259" key="2">
    <source>
        <dbReference type="Pfam" id="PF00501"/>
    </source>
</evidence>
<dbReference type="PROSITE" id="PS00455">
    <property type="entry name" value="AMP_BINDING"/>
    <property type="match status" value="1"/>
</dbReference>
<dbReference type="EMBL" id="JBDPZC010000019">
    <property type="protein sequence ID" value="MEO3715793.1"/>
    <property type="molecule type" value="Genomic_DNA"/>
</dbReference>
<reference evidence="4 5" key="1">
    <citation type="submission" date="2024-05" db="EMBL/GenBank/DDBJ databases">
        <title>Roseateles sp. 2.12 16S ribosomal RNA gene Genome sequencing and assembly.</title>
        <authorList>
            <person name="Woo H."/>
        </authorList>
    </citation>
    <scope>NUCLEOTIDE SEQUENCE [LARGE SCALE GENOMIC DNA]</scope>
    <source>
        <strain evidence="4 5">2.12</strain>
    </source>
</reference>
<dbReference type="SUPFAM" id="SSF56801">
    <property type="entry name" value="Acetyl-CoA synthetase-like"/>
    <property type="match status" value="1"/>
</dbReference>